<dbReference type="EMBL" id="KU737346">
    <property type="protein sequence ID" value="AMW61884.1"/>
    <property type="molecule type" value="Genomic_DNA"/>
</dbReference>
<sequence length="81" mass="9486">MQVNGMSTYYTVACHTCQKRIEMGGYSREYVATYAGVWLAYSHIGHEVTVLHDVTGYDEDYDALYDKVQEYEEIEFKRVEK</sequence>
<evidence type="ECO:0000313" key="2">
    <source>
        <dbReference type="Proteomes" id="UP000225538"/>
    </source>
</evidence>
<accession>A0A143FK65</accession>
<gene>
    <name evidence="1" type="ORF">DNAM5_140</name>
</gene>
<evidence type="ECO:0000313" key="1">
    <source>
        <dbReference type="EMBL" id="AMW61884.1"/>
    </source>
</evidence>
<organism evidence="1 2">
    <name type="scientific">Bacillus phage Vinny</name>
    <dbReference type="NCBI Taxonomy" id="1805955"/>
    <lineage>
        <taxon>Viruses</taxon>
        <taxon>Duplodnaviria</taxon>
        <taxon>Heunggongvirae</taxon>
        <taxon>Uroviricota</taxon>
        <taxon>Caudoviricetes</taxon>
        <taxon>Herelleviridae</taxon>
        <taxon>Bastillevirinae</taxon>
        <taxon>Bastillevirus</taxon>
        <taxon>Bastillevirus evoli</taxon>
    </lineage>
</organism>
<protein>
    <submittedName>
        <fullName evidence="1">Uncharacterized protein</fullName>
    </submittedName>
</protein>
<name>A0A143FK65_9CAUD</name>
<dbReference type="Proteomes" id="UP000225538">
    <property type="component" value="Segment"/>
</dbReference>
<reference evidence="1 2" key="1">
    <citation type="submission" date="2016-02" db="EMBL/GenBank/DDBJ databases">
        <authorList>
            <person name="Wen L."/>
            <person name="He K."/>
            <person name="Yang H."/>
        </authorList>
    </citation>
    <scope>NUCLEOTIDE SEQUENCE [LARGE SCALE GENOMIC DNA]</scope>
</reference>
<proteinExistence type="predicted"/>